<dbReference type="PANTHER" id="PTHR23264">
    <property type="entry name" value="NUCLEOTIDE-BINDING PROTEIN NBP35 YEAST -RELATED"/>
    <property type="match status" value="1"/>
</dbReference>
<feature type="binding site" evidence="12">
    <location>
        <position position="196"/>
    </location>
    <ligand>
        <name>[4Fe-4S] cluster</name>
        <dbReference type="ChEBI" id="CHEBI:49883"/>
        <note>ligand shared between dimeric partners</note>
    </ligand>
</feature>
<feature type="binding site" evidence="12">
    <location>
        <position position="199"/>
    </location>
    <ligand>
        <name>[4Fe-4S] cluster</name>
        <dbReference type="ChEBI" id="CHEBI:49883"/>
        <note>ligand shared between dimeric partners</note>
    </ligand>
</feature>
<comment type="subcellular location">
    <subcellularLocation>
        <location evidence="2">Cytoplasm</location>
        <location evidence="2">Cytoskeleton</location>
        <location evidence="2">Cilium axoneme</location>
    </subcellularLocation>
    <subcellularLocation>
        <location evidence="1">Cytoplasm</location>
        <location evidence="1">Cytoskeleton</location>
        <location evidence="1">Microtubule organizing center</location>
        <location evidence="1">Centrosome</location>
        <location evidence="1">Centriole</location>
    </subcellularLocation>
</comment>
<dbReference type="GO" id="GO:0051539">
    <property type="term" value="F:4 iron, 4 sulfur cluster binding"/>
    <property type="evidence" value="ECO:0007669"/>
    <property type="project" value="UniProtKB-UniRule"/>
</dbReference>
<evidence type="ECO:0000256" key="2">
    <source>
        <dbReference type="ARBA" id="ARBA00004430"/>
    </source>
</evidence>
<dbReference type="GO" id="GO:0016226">
    <property type="term" value="P:iron-sulfur cluster assembly"/>
    <property type="evidence" value="ECO:0007669"/>
    <property type="project" value="UniProtKB-UniRule"/>
</dbReference>
<keyword evidence="7 12" id="KW-0067">ATP-binding</keyword>
<evidence type="ECO:0000313" key="14">
    <source>
        <dbReference type="Proteomes" id="UP000245699"/>
    </source>
</evidence>
<evidence type="ECO:0000256" key="12">
    <source>
        <dbReference type="HAMAP-Rule" id="MF_03039"/>
    </source>
</evidence>
<evidence type="ECO:0000256" key="5">
    <source>
        <dbReference type="ARBA" id="ARBA00022723"/>
    </source>
</evidence>
<dbReference type="InterPro" id="IPR028600">
    <property type="entry name" value="NUBP2/Cfd1_eukaryotes"/>
</dbReference>
<dbReference type="InterPro" id="IPR000808">
    <property type="entry name" value="Mrp-like_CS"/>
</dbReference>
<dbReference type="CDD" id="cd02037">
    <property type="entry name" value="Mrp_NBP35"/>
    <property type="match status" value="1"/>
</dbReference>
<keyword evidence="5 12" id="KW-0479">Metal-binding</keyword>
<dbReference type="InterPro" id="IPR033756">
    <property type="entry name" value="YlxH/NBP35"/>
</dbReference>
<evidence type="ECO:0000313" key="13">
    <source>
        <dbReference type="EMBL" id="PVU91763.1"/>
    </source>
</evidence>
<reference evidence="13 14" key="1">
    <citation type="journal article" date="2018" name="MBio">
        <title>Comparative Genomics Reveals the Core Gene Toolbox for the Fungus-Insect Symbiosis.</title>
        <authorList>
            <person name="Wang Y."/>
            <person name="Stata M."/>
            <person name="Wang W."/>
            <person name="Stajich J.E."/>
            <person name="White M.M."/>
            <person name="Moncalvo J.M."/>
        </authorList>
    </citation>
    <scope>NUCLEOTIDE SEQUENCE [LARGE SCALE GENOMIC DNA]</scope>
    <source>
        <strain evidence="13 14">AUS-77-4</strain>
    </source>
</reference>
<dbReference type="STRING" id="61424.A0A2T9YHG3"/>
<keyword evidence="6 12" id="KW-0547">Nucleotide-binding</keyword>
<dbReference type="Proteomes" id="UP000245699">
    <property type="component" value="Unassembled WGS sequence"/>
</dbReference>
<evidence type="ECO:0000256" key="3">
    <source>
        <dbReference type="ARBA" id="ARBA00022485"/>
    </source>
</evidence>
<dbReference type="EMBL" id="MBFT01000399">
    <property type="protein sequence ID" value="PVU91763.1"/>
    <property type="molecule type" value="Genomic_DNA"/>
</dbReference>
<dbReference type="FunFam" id="3.40.50.300:FF:000796">
    <property type="entry name" value="Cytosolic Fe-S cluster assembly factor NUBP2"/>
    <property type="match status" value="1"/>
</dbReference>
<dbReference type="PANTHER" id="PTHR23264:SF19">
    <property type="entry name" value="CYTOSOLIC FE-S CLUSTER ASSEMBLY FACTOR NUBP2"/>
    <property type="match status" value="1"/>
</dbReference>
<evidence type="ECO:0000256" key="7">
    <source>
        <dbReference type="ARBA" id="ARBA00022840"/>
    </source>
</evidence>
<dbReference type="AlphaFoldDB" id="A0A2T9YHG3"/>
<evidence type="ECO:0000256" key="10">
    <source>
        <dbReference type="ARBA" id="ARBA00053368"/>
    </source>
</evidence>
<dbReference type="GO" id="GO:0005524">
    <property type="term" value="F:ATP binding"/>
    <property type="evidence" value="ECO:0007669"/>
    <property type="project" value="UniProtKB-KW"/>
</dbReference>
<organism evidence="13 14">
    <name type="scientific">Furculomyces boomerangus</name>
    <dbReference type="NCBI Taxonomy" id="61424"/>
    <lineage>
        <taxon>Eukaryota</taxon>
        <taxon>Fungi</taxon>
        <taxon>Fungi incertae sedis</taxon>
        <taxon>Zoopagomycota</taxon>
        <taxon>Kickxellomycotina</taxon>
        <taxon>Harpellomycetes</taxon>
        <taxon>Harpellales</taxon>
        <taxon>Harpellaceae</taxon>
        <taxon>Furculomyces</taxon>
    </lineage>
</organism>
<evidence type="ECO:0000256" key="9">
    <source>
        <dbReference type="ARBA" id="ARBA00023014"/>
    </source>
</evidence>
<name>A0A2T9YHG3_9FUNG</name>
<keyword evidence="3 12" id="KW-0004">4Fe-4S</keyword>
<evidence type="ECO:0000256" key="11">
    <source>
        <dbReference type="ARBA" id="ARBA00065349"/>
    </source>
</evidence>
<dbReference type="InterPro" id="IPR027417">
    <property type="entry name" value="P-loop_NTPase"/>
</dbReference>
<dbReference type="Gene3D" id="3.40.50.300">
    <property type="entry name" value="P-loop containing nucleotide triphosphate hydrolases"/>
    <property type="match status" value="1"/>
</dbReference>
<evidence type="ECO:0000256" key="1">
    <source>
        <dbReference type="ARBA" id="ARBA00004114"/>
    </source>
</evidence>
<feature type="binding site" evidence="12">
    <location>
        <begin position="22"/>
        <end position="29"/>
    </location>
    <ligand>
        <name>ATP</name>
        <dbReference type="ChEBI" id="CHEBI:30616"/>
    </ligand>
</feature>
<protein>
    <submittedName>
        <fullName evidence="13">Uncharacterized protein</fullName>
    </submittedName>
</protein>
<dbReference type="GO" id="GO:0005634">
    <property type="term" value="C:nucleus"/>
    <property type="evidence" value="ECO:0007669"/>
    <property type="project" value="UniProtKB-ARBA"/>
</dbReference>
<evidence type="ECO:0000256" key="6">
    <source>
        <dbReference type="ARBA" id="ARBA00022741"/>
    </source>
</evidence>
<dbReference type="GO" id="GO:0005814">
    <property type="term" value="C:centriole"/>
    <property type="evidence" value="ECO:0007669"/>
    <property type="project" value="UniProtKB-SubCell"/>
</dbReference>
<accession>A0A2T9YHG3</accession>
<keyword evidence="4 12" id="KW-0963">Cytoplasm</keyword>
<keyword evidence="8 12" id="KW-0408">Iron</keyword>
<dbReference type="InterPro" id="IPR019591">
    <property type="entry name" value="Mrp/NBP35_ATP-bd"/>
</dbReference>
<comment type="function">
    <text evidence="10">Component of the cytosolic iron-sulfur (Fe/S) protein assembly (CIA) machinery. Required for maturation of extramitochondrial Fe-S proteins. The NUBP1-NUBP2 heterotetramer forms a Fe-S scaffold complex, mediating the de novo assembly of an Fe-S cluster and its transfer to target apoproteins. Negatively regulates cilium formation and structure.</text>
</comment>
<dbReference type="HAMAP" id="MF_02040">
    <property type="entry name" value="Mrp_NBP35"/>
    <property type="match status" value="1"/>
</dbReference>
<keyword evidence="14" id="KW-1185">Reference proteome</keyword>
<evidence type="ECO:0000256" key="4">
    <source>
        <dbReference type="ARBA" id="ARBA00022490"/>
    </source>
</evidence>
<keyword evidence="9 12" id="KW-0411">Iron-sulfur</keyword>
<gene>
    <name evidence="13" type="ORF">BB559_003998</name>
</gene>
<evidence type="ECO:0000256" key="8">
    <source>
        <dbReference type="ARBA" id="ARBA00023004"/>
    </source>
</evidence>
<dbReference type="OrthoDB" id="1741334at2759"/>
<comment type="function">
    <text evidence="12">Component of the cytosolic iron-sulfur (Fe/S) protein assembly (CIA) machinery. Required for maturation of extramitochondrial Fe-S proteins. The NBP35-CFD1 heterotetramer forms a Fe-S scaffold complex, mediating the de novo assembly of an Fe-S cluster and its transfer to target apoproteins.</text>
</comment>
<dbReference type="HAMAP" id="MF_03039">
    <property type="entry name" value="NUBP2"/>
    <property type="match status" value="1"/>
</dbReference>
<dbReference type="GO" id="GO:0005829">
    <property type="term" value="C:cytosol"/>
    <property type="evidence" value="ECO:0007669"/>
    <property type="project" value="TreeGrafter"/>
</dbReference>
<proteinExistence type="inferred from homology"/>
<sequence length="279" mass="30657">MNNKSTIQQLSKVKHIVLVLSGKGGVGKSSVTVQLAISLLGLGKKVGILDVDLCGPSIPRMLGLENQKIHQATNGWVPVFVDSEKKLGVMSIGFLLPDKNTSVVWRGPKKSTMIKQFLTDVYWGELDYLLIDTPPGTSDEHLSIVEYLQEWKPDGAVLVTTPQNISVMDVRKELNFCQKVSLPVIGIIENMSGYVCEHCSECTNIFSSGGGLQMAKEFGLNFLGAIPIDTKLVEMLDNTQTSENRENKHLQLIQNYKSSNLSPLFSQIAQSVISCCKDD</sequence>
<dbReference type="GO" id="GO:0005930">
    <property type="term" value="C:axoneme"/>
    <property type="evidence" value="ECO:0007669"/>
    <property type="project" value="UniProtKB-SubCell"/>
</dbReference>
<dbReference type="GO" id="GO:0046872">
    <property type="term" value="F:metal ion binding"/>
    <property type="evidence" value="ECO:0007669"/>
    <property type="project" value="UniProtKB-KW"/>
</dbReference>
<comment type="subunit">
    <text evidence="11">Heterotetramer of 2 NUBP1 and 2 NUBP2 chains. Interacts with KIFC1. Interacts with NUBP1.</text>
</comment>
<dbReference type="Pfam" id="PF10609">
    <property type="entry name" value="ParA"/>
    <property type="match status" value="1"/>
</dbReference>
<dbReference type="PROSITE" id="PS01215">
    <property type="entry name" value="MRP"/>
    <property type="match status" value="1"/>
</dbReference>
<dbReference type="GO" id="GO:0140663">
    <property type="term" value="F:ATP-dependent FeS chaperone activity"/>
    <property type="evidence" value="ECO:0007669"/>
    <property type="project" value="InterPro"/>
</dbReference>
<dbReference type="SUPFAM" id="SSF52540">
    <property type="entry name" value="P-loop containing nucleoside triphosphate hydrolases"/>
    <property type="match status" value="1"/>
</dbReference>
<comment type="similarity">
    <text evidence="12">Belongs to the Mrp/NBP35 ATP-binding proteins family. NUBP2/CFD1 subfamily.</text>
</comment>
<comment type="caution">
    <text evidence="13">The sequence shown here is derived from an EMBL/GenBank/DDBJ whole genome shotgun (WGS) entry which is preliminary data.</text>
</comment>